<dbReference type="STRING" id="1423782.FD32_GL001092"/>
<dbReference type="PATRIC" id="fig|1423782.4.peg.1143"/>
<gene>
    <name evidence="2" type="ORF">FD32_GL001092</name>
</gene>
<dbReference type="RefSeq" id="WP_047767048.1">
    <property type="nucleotide sequence ID" value="NZ_AZGM01000140.1"/>
</dbReference>
<dbReference type="Gene3D" id="2.60.40.4300">
    <property type="match status" value="1"/>
</dbReference>
<dbReference type="Gene3D" id="3.10.20.470">
    <property type="match status" value="1"/>
</dbReference>
<organism evidence="2 3">
    <name type="scientific">Limosilactobacillus panis DSM 6035</name>
    <dbReference type="NCBI Taxonomy" id="1423782"/>
    <lineage>
        <taxon>Bacteria</taxon>
        <taxon>Bacillati</taxon>
        <taxon>Bacillota</taxon>
        <taxon>Bacilli</taxon>
        <taxon>Lactobacillales</taxon>
        <taxon>Lactobacillaceae</taxon>
        <taxon>Limosilactobacillus</taxon>
    </lineage>
</organism>
<accession>A0A0R1XAQ0</accession>
<dbReference type="AlphaFoldDB" id="A0A0R1XAQ0"/>
<evidence type="ECO:0000313" key="3">
    <source>
        <dbReference type="Proteomes" id="UP000051412"/>
    </source>
</evidence>
<name>A0A0R1XAQ0_9LACO</name>
<dbReference type="EMBL" id="AZGM01000140">
    <property type="protein sequence ID" value="KRM24969.1"/>
    <property type="molecule type" value="Genomic_DNA"/>
</dbReference>
<comment type="caution">
    <text evidence="2">The sequence shown here is derived from an EMBL/GenBank/DDBJ whole genome shotgun (WGS) entry which is preliminary data.</text>
</comment>
<evidence type="ECO:0000313" key="2">
    <source>
        <dbReference type="EMBL" id="KRM24969.1"/>
    </source>
</evidence>
<dbReference type="OrthoDB" id="2330038at2"/>
<reference evidence="2 3" key="1">
    <citation type="journal article" date="2015" name="Genome Announc.">
        <title>Expanding the biotechnology potential of lactobacilli through comparative genomics of 213 strains and associated genera.</title>
        <authorList>
            <person name="Sun Z."/>
            <person name="Harris H.M."/>
            <person name="McCann A."/>
            <person name="Guo C."/>
            <person name="Argimon S."/>
            <person name="Zhang W."/>
            <person name="Yang X."/>
            <person name="Jeffery I.B."/>
            <person name="Cooney J.C."/>
            <person name="Kagawa T.F."/>
            <person name="Liu W."/>
            <person name="Song Y."/>
            <person name="Salvetti E."/>
            <person name="Wrobel A."/>
            <person name="Rasinkangas P."/>
            <person name="Parkhill J."/>
            <person name="Rea M.C."/>
            <person name="O'Sullivan O."/>
            <person name="Ritari J."/>
            <person name="Douillard F.P."/>
            <person name="Paul Ross R."/>
            <person name="Yang R."/>
            <person name="Briner A.E."/>
            <person name="Felis G.E."/>
            <person name="de Vos W.M."/>
            <person name="Barrangou R."/>
            <person name="Klaenhammer T.R."/>
            <person name="Caufield P.W."/>
            <person name="Cui Y."/>
            <person name="Zhang H."/>
            <person name="O'Toole P.W."/>
        </authorList>
    </citation>
    <scope>NUCLEOTIDE SEQUENCE [LARGE SCALE GENOMIC DNA]</scope>
    <source>
        <strain evidence="2 3">DSM 6035</strain>
    </source>
</reference>
<evidence type="ECO:0000256" key="1">
    <source>
        <dbReference type="SAM" id="MobiDB-lite"/>
    </source>
</evidence>
<feature type="region of interest" description="Disordered" evidence="1">
    <location>
        <begin position="425"/>
        <end position="446"/>
    </location>
</feature>
<sequence length="1016" mass="112715">MRNADGQQVMAHNDNVQVTVNYQNNRLPAGQPITISYSNPSQWTVVDWEDGVSKQLGNDLTATNNGHGTFTVKSNMDKDLDINFALHFALQYAGDVESNTLTPLVITTKRGNATVNTKTVKPIIIPYKDHVVADEIAHGWAAKDVHKVKTNFDNTHDILSGTKATTGKEADNREVMQYMIEWNYGKVGNTKGTTLSPLQTADFTAYLSKGQTMLPDTIKVFRVYQPNAVDGNGQRVSIDKSYSKITDCVNGVFVNEDPAFEQFLKDHLTVTVNNSTTQLSWRDYQTALQKAKHDRTEPPLVNGIHLKESDMAHVKLSTDANGQSHNFSVNSGDNEDSTVKSPHSTFFIQFDTLLDYNMPVSWTTPGDGPSISYNRASGKFGGVGTQIDKSTSKVFQGGGNGFTHQIAYEATLHFADITDTDNVTSLDRGHGVSSLNGDGEENASGSTEITFAGQSGAIKTLEKAGYQLVGVSKRTLISGKYNGSDLYDGTGAISNVKYGTYGEGTKERDGYTYTTSFTLQFVVRTAKLQPVSKTATRTVYYKEANADQPDQTKLVDLAKKVNQSVSFSGSQYQDAQGNPVAVITLKDFKEAHKLHVNKEDDKVYLVNPSAAPTAVKWQPKAGEKSILNKATSTVSFDDENQQAIKDKNGNTWYITPATKNLGKEETVPSTTADKHHTDVYLIYDHGQRALLRYYDDDAQVFLDNLAKPINTVGQTGDAITFENDQQELDDLLNKHYIYAGISKTDEKHPEDGAELGQYEFGNFDDIKDQQVVPSQAFVIHVKHAKTVVTNYSSEERVIKYFDAQTNEELNKKTKLANEVVQLVSWKQTAIVDQVINNKVVGYNLTGKEDANKNLLVETKDPAKSWVVTSKASDYPKVESPDLTFLGYEKLPSFSRKSNQHDAAVVEKKSAQPNVPVEEVDVYYFHVDVNADITYWDITNGMGDKVKLAFDQDTDQYGQPGQVIHLPKDRTPSFVHQGYLFVSTDYKLNDKYTKSDSHFNVYLVHQKANKENTVTEQ</sequence>
<proteinExistence type="predicted"/>
<protein>
    <submittedName>
        <fullName evidence="2">Uncharacterized protein</fullName>
    </submittedName>
</protein>
<dbReference type="Proteomes" id="UP000051412">
    <property type="component" value="Unassembled WGS sequence"/>
</dbReference>
<keyword evidence="3" id="KW-1185">Reference proteome</keyword>